<evidence type="ECO:0000256" key="1">
    <source>
        <dbReference type="SAM" id="SignalP"/>
    </source>
</evidence>
<gene>
    <name evidence="2" type="ORF">IC230_08215</name>
</gene>
<dbReference type="Proteomes" id="UP000653797">
    <property type="component" value="Unassembled WGS sequence"/>
</dbReference>
<proteinExistence type="predicted"/>
<dbReference type="GO" id="GO:0016747">
    <property type="term" value="F:acyltransferase activity, transferring groups other than amino-acyl groups"/>
    <property type="evidence" value="ECO:0007669"/>
    <property type="project" value="TreeGrafter"/>
</dbReference>
<dbReference type="Gene3D" id="3.40.50.1820">
    <property type="entry name" value="alpha/beta hydrolase"/>
    <property type="match status" value="1"/>
</dbReference>
<dbReference type="InterPro" id="IPR000801">
    <property type="entry name" value="Esterase-like"/>
</dbReference>
<name>A0A927AZR3_9BACT</name>
<protein>
    <submittedName>
        <fullName evidence="2">Esterase</fullName>
    </submittedName>
</protein>
<accession>A0A927AZR3</accession>
<dbReference type="Gene3D" id="2.60.40.10">
    <property type="entry name" value="Immunoglobulins"/>
    <property type="match status" value="1"/>
</dbReference>
<comment type="caution">
    <text evidence="2">The sequence shown here is derived from an EMBL/GenBank/DDBJ whole genome shotgun (WGS) entry which is preliminary data.</text>
</comment>
<dbReference type="Pfam" id="PF00756">
    <property type="entry name" value="Esterase"/>
    <property type="match status" value="1"/>
</dbReference>
<keyword evidence="3" id="KW-1185">Reference proteome</keyword>
<dbReference type="InterPro" id="IPR014756">
    <property type="entry name" value="Ig_E-set"/>
</dbReference>
<dbReference type="PANTHER" id="PTHR48098:SF1">
    <property type="entry name" value="DIACYLGLYCEROL ACYLTRANSFERASE_MYCOLYLTRANSFERASE AG85A"/>
    <property type="match status" value="1"/>
</dbReference>
<feature type="signal peptide" evidence="1">
    <location>
        <begin position="1"/>
        <end position="23"/>
    </location>
</feature>
<dbReference type="SUPFAM" id="SSF53474">
    <property type="entry name" value="alpha/beta-Hydrolases"/>
    <property type="match status" value="1"/>
</dbReference>
<dbReference type="RefSeq" id="WP_191038484.1">
    <property type="nucleotide sequence ID" value="NZ_JACXAA010000002.1"/>
</dbReference>
<dbReference type="InterPro" id="IPR050583">
    <property type="entry name" value="Mycobacterial_A85_antigen"/>
</dbReference>
<evidence type="ECO:0000313" key="3">
    <source>
        <dbReference type="Proteomes" id="UP000653797"/>
    </source>
</evidence>
<dbReference type="SUPFAM" id="SSF81296">
    <property type="entry name" value="E set domains"/>
    <property type="match status" value="1"/>
</dbReference>
<dbReference type="CDD" id="cd11294">
    <property type="entry name" value="E_set_Esterase_like_N"/>
    <property type="match status" value="1"/>
</dbReference>
<evidence type="ECO:0000313" key="2">
    <source>
        <dbReference type="EMBL" id="MBD2752870.1"/>
    </source>
</evidence>
<dbReference type="AlphaFoldDB" id="A0A927AZR3"/>
<feature type="chain" id="PRO_5037657445" evidence="1">
    <location>
        <begin position="24"/>
        <end position="395"/>
    </location>
</feature>
<dbReference type="InterPro" id="IPR013783">
    <property type="entry name" value="Ig-like_fold"/>
</dbReference>
<organism evidence="2 3">
    <name type="scientific">Spirosoma validum</name>
    <dbReference type="NCBI Taxonomy" id="2771355"/>
    <lineage>
        <taxon>Bacteria</taxon>
        <taxon>Pseudomonadati</taxon>
        <taxon>Bacteroidota</taxon>
        <taxon>Cytophagia</taxon>
        <taxon>Cytophagales</taxon>
        <taxon>Cytophagaceae</taxon>
        <taxon>Spirosoma</taxon>
    </lineage>
</organism>
<dbReference type="EMBL" id="JACXAA010000002">
    <property type="protein sequence ID" value="MBD2752870.1"/>
    <property type="molecule type" value="Genomic_DNA"/>
</dbReference>
<reference evidence="2" key="1">
    <citation type="submission" date="2020-09" db="EMBL/GenBank/DDBJ databases">
        <authorList>
            <person name="Kim M.K."/>
        </authorList>
    </citation>
    <scope>NUCLEOTIDE SEQUENCE</scope>
    <source>
        <strain evidence="2">BT704</strain>
    </source>
</reference>
<dbReference type="InterPro" id="IPR029058">
    <property type="entry name" value="AB_hydrolase_fold"/>
</dbReference>
<sequence>MTIRRISCLVTVLLLAKIQGVMAQQAHVNLDWNPQKNTQNLVPFGANVISPEVRDDRTVTFRLKAPDVKQVLLTGGPILLALAAQAPIPFQKDNDSLWSLTVGPIKPDMYVYKFTIDGVQVVDPNNTLTGFNDQPGYSNLVVPGDGPAYYDARPVPHGAVTRHIYHSDVLNGEREMYVYTPPDYTTKKKYPVLYLVGGSGELASGWSLDGRANFIADNLIAEGKMIPMLIAMPNNQVVHRSDPKHTEKTFPLFEDELKKQIIPFVDKTYSTRADRKGRALAGLSMGGRHTQVVGLKNLDLFSSFGVLSAGDLETEKVSAALLNDPAANQKVDYLLVGQGTGEVATIGKRAVALHEALQRHNIKHDYYVGGDGAHDWGTWRHLLYYKLLPNLWRSK</sequence>
<dbReference type="PANTHER" id="PTHR48098">
    <property type="entry name" value="ENTEROCHELIN ESTERASE-RELATED"/>
    <property type="match status" value="1"/>
</dbReference>
<keyword evidence="1" id="KW-0732">Signal</keyword>